<dbReference type="Pfam" id="PF13560">
    <property type="entry name" value="HTH_31"/>
    <property type="match status" value="1"/>
</dbReference>
<comment type="caution">
    <text evidence="2">The sequence shown here is derived from an EMBL/GenBank/DDBJ whole genome shotgun (WGS) entry which is preliminary data.</text>
</comment>
<dbReference type="SUPFAM" id="SSF47413">
    <property type="entry name" value="lambda repressor-like DNA-binding domains"/>
    <property type="match status" value="1"/>
</dbReference>
<dbReference type="PATRIC" id="fig|1469144.10.peg.733"/>
<dbReference type="SMART" id="SM00530">
    <property type="entry name" value="HTH_XRE"/>
    <property type="match status" value="1"/>
</dbReference>
<dbReference type="InterPro" id="IPR010982">
    <property type="entry name" value="Lambda_DNA-bd_dom_sf"/>
</dbReference>
<dbReference type="STRING" id="1469144.LI90_632"/>
<dbReference type="GO" id="GO:0003677">
    <property type="term" value="F:DNA binding"/>
    <property type="evidence" value="ECO:0007669"/>
    <property type="project" value="UniProtKB-KW"/>
</dbReference>
<keyword evidence="3" id="KW-1185">Reference proteome</keyword>
<accession>A0A132MNL7</accession>
<name>A0A132MNL7_9ACTN</name>
<dbReference type="EMBL" id="LAXD01000001">
    <property type="protein sequence ID" value="KWW99001.1"/>
    <property type="molecule type" value="Genomic_DNA"/>
</dbReference>
<dbReference type="CDD" id="cd00093">
    <property type="entry name" value="HTH_XRE"/>
    <property type="match status" value="1"/>
</dbReference>
<evidence type="ECO:0000259" key="1">
    <source>
        <dbReference type="PROSITE" id="PS50943"/>
    </source>
</evidence>
<proteinExistence type="predicted"/>
<gene>
    <name evidence="2" type="ORF">LI90_632</name>
</gene>
<dbReference type="RefSeq" id="WP_197651705.1">
    <property type="nucleotide sequence ID" value="NZ_LAXD01000001.1"/>
</dbReference>
<evidence type="ECO:0000313" key="2">
    <source>
        <dbReference type="EMBL" id="KWW99001.1"/>
    </source>
</evidence>
<keyword evidence="2" id="KW-0238">DNA-binding</keyword>
<dbReference type="Proteomes" id="UP000070188">
    <property type="component" value="Unassembled WGS sequence"/>
</dbReference>
<dbReference type="PROSITE" id="PS50943">
    <property type="entry name" value="HTH_CROC1"/>
    <property type="match status" value="1"/>
</dbReference>
<dbReference type="AlphaFoldDB" id="A0A132MNL7"/>
<evidence type="ECO:0000313" key="3">
    <source>
        <dbReference type="Proteomes" id="UP000070188"/>
    </source>
</evidence>
<dbReference type="InterPro" id="IPR043917">
    <property type="entry name" value="DUF5753"/>
</dbReference>
<reference evidence="3" key="1">
    <citation type="submission" date="2015-04" db="EMBL/GenBank/DDBJ databases">
        <title>Physiological reanalysis, assessment of diazotrophy, and genome sequences of multiple isolates of Streptomyces thermoautotrophicus.</title>
        <authorList>
            <person name="MacKellar D.C."/>
            <person name="Lieber L."/>
            <person name="Norman J."/>
            <person name="Bolger A."/>
            <person name="Tobin C."/>
            <person name="Murray J.W."/>
            <person name="Chang R."/>
            <person name="Ford T."/>
            <person name="Nguyen P.Q."/>
            <person name="Woodward J."/>
            <person name="Permingeat H."/>
            <person name="Joshi N.S."/>
            <person name="Silver P.A."/>
            <person name="Usadel B."/>
            <person name="Rutherford A.W."/>
            <person name="Friesen M."/>
            <person name="Prell J."/>
        </authorList>
    </citation>
    <scope>NUCLEOTIDE SEQUENCE [LARGE SCALE GENOMIC DNA]</scope>
    <source>
        <strain evidence="3">H1</strain>
    </source>
</reference>
<organism evidence="2 3">
    <name type="scientific">Carbonactinospora thermoautotrophica</name>
    <dbReference type="NCBI Taxonomy" id="1469144"/>
    <lineage>
        <taxon>Bacteria</taxon>
        <taxon>Bacillati</taxon>
        <taxon>Actinomycetota</taxon>
        <taxon>Actinomycetes</taxon>
        <taxon>Kitasatosporales</taxon>
        <taxon>Carbonactinosporaceae</taxon>
        <taxon>Carbonactinospora</taxon>
    </lineage>
</organism>
<dbReference type="Gene3D" id="1.10.260.40">
    <property type="entry name" value="lambda repressor-like DNA-binding domains"/>
    <property type="match status" value="1"/>
</dbReference>
<dbReference type="Pfam" id="PF19054">
    <property type="entry name" value="DUF5753"/>
    <property type="match status" value="1"/>
</dbReference>
<dbReference type="InterPro" id="IPR001387">
    <property type="entry name" value="Cro/C1-type_HTH"/>
</dbReference>
<protein>
    <submittedName>
        <fullName evidence="2">Putative DNA-binding protein</fullName>
    </submittedName>
</protein>
<feature type="domain" description="HTH cro/C1-type" evidence="1">
    <location>
        <begin position="17"/>
        <end position="70"/>
    </location>
</feature>
<sequence>MPATTPTVRRRRLGAELRRLREAAGLTLEEAGEKLERDKSTISRIEKGASAVRAVDVRLMLEAYGVTDERTLETLMALARSGRKRGWWHTYADLISHAYSDLISLEEDASAVRSFQMGVIPGLLQTEDYARAVIEATQLPYAPDKIDALVEVRMARQRILTRDNPLEFWAILTEGVIRQRVGGPKVMHAQLRHLEEVSRWPNVTLQVLPYDAGGHPGLMGSFVVLTFPEPASMEVVLAESLTNTLYVEEEAEVRQYTKGFDLLRALALSPAESRALIQQVAKDL</sequence>